<keyword evidence="9" id="KW-0472">Membrane</keyword>
<dbReference type="GO" id="GO:0005524">
    <property type="term" value="F:ATP binding"/>
    <property type="evidence" value="ECO:0007669"/>
    <property type="project" value="UniProtKB-KW"/>
</dbReference>
<protein>
    <recommendedName>
        <fullName evidence="2">histidine kinase</fullName>
        <ecNumber evidence="2">2.7.13.3</ecNumber>
    </recommendedName>
</protein>
<dbReference type="GO" id="GO:0000155">
    <property type="term" value="F:phosphorelay sensor kinase activity"/>
    <property type="evidence" value="ECO:0007669"/>
    <property type="project" value="InterPro"/>
</dbReference>
<dbReference type="Pfam" id="PF07730">
    <property type="entry name" value="HisKA_3"/>
    <property type="match status" value="1"/>
</dbReference>
<evidence type="ECO:0000313" key="11">
    <source>
        <dbReference type="EMBL" id="TYL52378.1"/>
    </source>
</evidence>
<keyword evidence="5" id="KW-0547">Nucleotide-binding</keyword>
<feature type="transmembrane region" description="Helical" evidence="9">
    <location>
        <begin position="83"/>
        <end position="100"/>
    </location>
</feature>
<feature type="transmembrane region" description="Helical" evidence="9">
    <location>
        <begin position="53"/>
        <end position="77"/>
    </location>
</feature>
<evidence type="ECO:0000256" key="5">
    <source>
        <dbReference type="ARBA" id="ARBA00022741"/>
    </source>
</evidence>
<keyword evidence="9" id="KW-1133">Transmembrane helix</keyword>
<name>A0A5S4V2D5_9MICO</name>
<dbReference type="InterPro" id="IPR036890">
    <property type="entry name" value="HATPase_C_sf"/>
</dbReference>
<evidence type="ECO:0000256" key="4">
    <source>
        <dbReference type="ARBA" id="ARBA00022679"/>
    </source>
</evidence>
<dbReference type="EMBL" id="VSSB01000001">
    <property type="protein sequence ID" value="TYL52378.1"/>
    <property type="molecule type" value="Genomic_DNA"/>
</dbReference>
<keyword evidence="6 11" id="KW-0418">Kinase</keyword>
<organism evidence="11 12">
    <name type="scientific">Agromyces mariniharenae</name>
    <dbReference type="NCBI Taxonomy" id="2604423"/>
    <lineage>
        <taxon>Bacteria</taxon>
        <taxon>Bacillati</taxon>
        <taxon>Actinomycetota</taxon>
        <taxon>Actinomycetes</taxon>
        <taxon>Micrococcales</taxon>
        <taxon>Microbacteriaceae</taxon>
        <taxon>Agromyces</taxon>
    </lineage>
</organism>
<dbReference type="Gene3D" id="3.30.565.10">
    <property type="entry name" value="Histidine kinase-like ATPase, C-terminal domain"/>
    <property type="match status" value="1"/>
</dbReference>
<dbReference type="PROSITE" id="PS50109">
    <property type="entry name" value="HIS_KIN"/>
    <property type="match status" value="1"/>
</dbReference>
<dbReference type="InterPro" id="IPR050482">
    <property type="entry name" value="Sensor_HK_TwoCompSys"/>
</dbReference>
<evidence type="ECO:0000313" key="12">
    <source>
        <dbReference type="Proteomes" id="UP000325243"/>
    </source>
</evidence>
<sequence>MPRLLPREYPMSLRAADPARTARRYDRGMPVTQWDGRPPWDGRPERFRPPPGAVLLVPVIISLLVQVPAAIGIAVWFRVGVPAGLGMLALAVIGPLALLASRRYPGPTVAFVSAAALADLLTGPDIGPPYVALAFAIVLAVARGAITWAVVSVVVAWVAAIALGAVIGLDWHPFRIALTTVLLAACFGVGAFLRVRRERAAEWRAEAARRRQTAEERERVRIARELHDVIGHALSQINVQASVGLHLMDRDPEQARTALAAVKETSKTALEEVRSVLGVIRNEGDAPLAPQAELAELPRLVAGVRSPGFDAELVDRLDGAVPGRAAQFAAYRIAQEALTNVVRHAGASSAVVAVERLGDELMLTVDDDGSGIADGGLEGAAEGSGILGMRERAALLGGSVEVGPSPRGGTRVTARLPWGATP</sequence>
<comment type="catalytic activity">
    <reaction evidence="1">
        <text>ATP + protein L-histidine = ADP + protein N-phospho-L-histidine.</text>
        <dbReference type="EC" id="2.7.13.3"/>
    </reaction>
</comment>
<dbReference type="CDD" id="cd16917">
    <property type="entry name" value="HATPase_UhpB-NarQ-NarX-like"/>
    <property type="match status" value="1"/>
</dbReference>
<evidence type="ECO:0000256" key="2">
    <source>
        <dbReference type="ARBA" id="ARBA00012438"/>
    </source>
</evidence>
<keyword evidence="12" id="KW-1185">Reference proteome</keyword>
<keyword evidence="9" id="KW-0812">Transmembrane</keyword>
<dbReference type="InterPro" id="IPR011712">
    <property type="entry name" value="Sig_transdc_His_kin_sub3_dim/P"/>
</dbReference>
<dbReference type="Pfam" id="PF02518">
    <property type="entry name" value="HATPase_c"/>
    <property type="match status" value="1"/>
</dbReference>
<evidence type="ECO:0000256" key="8">
    <source>
        <dbReference type="ARBA" id="ARBA00023012"/>
    </source>
</evidence>
<dbReference type="InterPro" id="IPR005467">
    <property type="entry name" value="His_kinase_dom"/>
</dbReference>
<keyword evidence="4" id="KW-0808">Transferase</keyword>
<comment type="caution">
    <text evidence="11">The sequence shown here is derived from an EMBL/GenBank/DDBJ whole genome shotgun (WGS) entry which is preliminary data.</text>
</comment>
<dbReference type="GO" id="GO:0016020">
    <property type="term" value="C:membrane"/>
    <property type="evidence" value="ECO:0007669"/>
    <property type="project" value="InterPro"/>
</dbReference>
<proteinExistence type="predicted"/>
<keyword evidence="7" id="KW-0067">ATP-binding</keyword>
<dbReference type="GO" id="GO:0046983">
    <property type="term" value="F:protein dimerization activity"/>
    <property type="evidence" value="ECO:0007669"/>
    <property type="project" value="InterPro"/>
</dbReference>
<accession>A0A5S4V2D5</accession>
<evidence type="ECO:0000256" key="6">
    <source>
        <dbReference type="ARBA" id="ARBA00022777"/>
    </source>
</evidence>
<keyword evidence="3" id="KW-0597">Phosphoprotein</keyword>
<evidence type="ECO:0000259" key="10">
    <source>
        <dbReference type="PROSITE" id="PS50109"/>
    </source>
</evidence>
<dbReference type="PANTHER" id="PTHR24421:SF10">
    <property type="entry name" value="NITRATE_NITRITE SENSOR PROTEIN NARQ"/>
    <property type="match status" value="1"/>
</dbReference>
<gene>
    <name evidence="11" type="ORF">FYC51_01005</name>
</gene>
<dbReference type="EC" id="2.7.13.3" evidence="2"/>
<dbReference type="PANTHER" id="PTHR24421">
    <property type="entry name" value="NITRATE/NITRITE SENSOR PROTEIN NARX-RELATED"/>
    <property type="match status" value="1"/>
</dbReference>
<evidence type="ECO:0000256" key="3">
    <source>
        <dbReference type="ARBA" id="ARBA00022553"/>
    </source>
</evidence>
<feature type="domain" description="Histidine kinase" evidence="10">
    <location>
        <begin position="332"/>
        <end position="420"/>
    </location>
</feature>
<reference evidence="11 12" key="1">
    <citation type="submission" date="2019-08" db="EMBL/GenBank/DDBJ databases">
        <authorList>
            <person name="Hu J."/>
        </authorList>
    </citation>
    <scope>NUCLEOTIDE SEQUENCE [LARGE SCALE GENOMIC DNA]</scope>
    <source>
        <strain evidence="11 12">NEAU-184</strain>
    </source>
</reference>
<dbReference type="AlphaFoldDB" id="A0A5S4V2D5"/>
<evidence type="ECO:0000256" key="1">
    <source>
        <dbReference type="ARBA" id="ARBA00000085"/>
    </source>
</evidence>
<dbReference type="SUPFAM" id="SSF55874">
    <property type="entry name" value="ATPase domain of HSP90 chaperone/DNA topoisomerase II/histidine kinase"/>
    <property type="match status" value="1"/>
</dbReference>
<evidence type="ECO:0000256" key="9">
    <source>
        <dbReference type="SAM" id="Phobius"/>
    </source>
</evidence>
<feature type="transmembrane region" description="Helical" evidence="9">
    <location>
        <begin position="174"/>
        <end position="195"/>
    </location>
</feature>
<dbReference type="Gene3D" id="1.20.5.1930">
    <property type="match status" value="1"/>
</dbReference>
<dbReference type="SMART" id="SM00387">
    <property type="entry name" value="HATPase_c"/>
    <property type="match status" value="1"/>
</dbReference>
<dbReference type="Proteomes" id="UP000325243">
    <property type="component" value="Unassembled WGS sequence"/>
</dbReference>
<dbReference type="InterPro" id="IPR003594">
    <property type="entry name" value="HATPase_dom"/>
</dbReference>
<evidence type="ECO:0000256" key="7">
    <source>
        <dbReference type="ARBA" id="ARBA00022840"/>
    </source>
</evidence>
<feature type="transmembrane region" description="Helical" evidence="9">
    <location>
        <begin position="145"/>
        <end position="168"/>
    </location>
</feature>
<keyword evidence="8" id="KW-0902">Two-component regulatory system</keyword>